<evidence type="ECO:0000256" key="1">
    <source>
        <dbReference type="SAM" id="SignalP"/>
    </source>
</evidence>
<feature type="chain" id="PRO_5046738305" description="Secreted protein" evidence="1">
    <location>
        <begin position="17"/>
        <end position="66"/>
    </location>
</feature>
<reference evidence="2 3" key="1">
    <citation type="journal article" date="2024" name="G3 (Bethesda)">
        <title>Genome assembly of Hibiscus sabdariffa L. provides insights into metabolisms of medicinal natural products.</title>
        <authorList>
            <person name="Kim T."/>
        </authorList>
    </citation>
    <scope>NUCLEOTIDE SEQUENCE [LARGE SCALE GENOMIC DNA]</scope>
    <source>
        <strain evidence="2">TK-2024</strain>
        <tissue evidence="2">Old leaves</tissue>
    </source>
</reference>
<evidence type="ECO:0000313" key="3">
    <source>
        <dbReference type="Proteomes" id="UP001472677"/>
    </source>
</evidence>
<keyword evidence="1" id="KW-0732">Signal</keyword>
<keyword evidence="3" id="KW-1185">Reference proteome</keyword>
<name>A0ABR2C294_9ROSI</name>
<dbReference type="EMBL" id="JBBPBM010000069">
    <property type="protein sequence ID" value="KAK8513402.1"/>
    <property type="molecule type" value="Genomic_DNA"/>
</dbReference>
<evidence type="ECO:0000313" key="2">
    <source>
        <dbReference type="EMBL" id="KAK8513402.1"/>
    </source>
</evidence>
<organism evidence="2 3">
    <name type="scientific">Hibiscus sabdariffa</name>
    <name type="common">roselle</name>
    <dbReference type="NCBI Taxonomy" id="183260"/>
    <lineage>
        <taxon>Eukaryota</taxon>
        <taxon>Viridiplantae</taxon>
        <taxon>Streptophyta</taxon>
        <taxon>Embryophyta</taxon>
        <taxon>Tracheophyta</taxon>
        <taxon>Spermatophyta</taxon>
        <taxon>Magnoliopsida</taxon>
        <taxon>eudicotyledons</taxon>
        <taxon>Gunneridae</taxon>
        <taxon>Pentapetalae</taxon>
        <taxon>rosids</taxon>
        <taxon>malvids</taxon>
        <taxon>Malvales</taxon>
        <taxon>Malvaceae</taxon>
        <taxon>Malvoideae</taxon>
        <taxon>Hibiscus</taxon>
    </lineage>
</organism>
<comment type="caution">
    <text evidence="2">The sequence shown here is derived from an EMBL/GenBank/DDBJ whole genome shotgun (WGS) entry which is preliminary data.</text>
</comment>
<sequence length="66" mass="7300">MRQLLLVLLRWQATNFTANFSGPAAIPRLRSPSSELYLSASHPPLLRHFSVSTDQNTIDFATSLGS</sequence>
<protein>
    <recommendedName>
        <fullName evidence="4">Secreted protein</fullName>
    </recommendedName>
</protein>
<proteinExistence type="predicted"/>
<accession>A0ABR2C294</accession>
<gene>
    <name evidence="2" type="ORF">V6N12_052591</name>
</gene>
<evidence type="ECO:0008006" key="4">
    <source>
        <dbReference type="Google" id="ProtNLM"/>
    </source>
</evidence>
<feature type="signal peptide" evidence="1">
    <location>
        <begin position="1"/>
        <end position="16"/>
    </location>
</feature>
<dbReference type="Proteomes" id="UP001472677">
    <property type="component" value="Unassembled WGS sequence"/>
</dbReference>